<keyword evidence="1 2" id="KW-0238">DNA-binding</keyword>
<feature type="compositionally biased region" description="Low complexity" evidence="3">
    <location>
        <begin position="287"/>
        <end position="300"/>
    </location>
</feature>
<dbReference type="HAMAP" id="MF_01875">
    <property type="entry name" value="Prokaryotic_Ku"/>
    <property type="match status" value="1"/>
</dbReference>
<dbReference type="PANTHER" id="PTHR41251">
    <property type="entry name" value="NON-HOMOLOGOUS END JOINING PROTEIN KU"/>
    <property type="match status" value="1"/>
</dbReference>
<evidence type="ECO:0000256" key="3">
    <source>
        <dbReference type="SAM" id="MobiDB-lite"/>
    </source>
</evidence>
<dbReference type="Gene3D" id="2.40.290.10">
    <property type="match status" value="1"/>
</dbReference>
<dbReference type="SUPFAM" id="SSF100939">
    <property type="entry name" value="SPOC domain-like"/>
    <property type="match status" value="1"/>
</dbReference>
<evidence type="ECO:0000313" key="6">
    <source>
        <dbReference type="Proteomes" id="UP000292036"/>
    </source>
</evidence>
<feature type="region of interest" description="Disordered" evidence="3">
    <location>
        <begin position="254"/>
        <end position="300"/>
    </location>
</feature>
<comment type="caution">
    <text evidence="5">The sequence shown here is derived from an EMBL/GenBank/DDBJ whole genome shotgun (WGS) entry which is preliminary data.</text>
</comment>
<keyword evidence="2" id="KW-0227">DNA damage</keyword>
<dbReference type="InterPro" id="IPR006164">
    <property type="entry name" value="DNA_bd_Ku70/Ku80"/>
</dbReference>
<keyword evidence="2" id="KW-0233">DNA recombination</keyword>
<feature type="domain" description="Ku" evidence="4">
    <location>
        <begin position="57"/>
        <end position="186"/>
    </location>
</feature>
<protein>
    <recommendedName>
        <fullName evidence="2">Non-homologous end joining protein Ku</fullName>
    </recommendedName>
</protein>
<dbReference type="PANTHER" id="PTHR41251:SF1">
    <property type="entry name" value="NON-HOMOLOGOUS END JOINING PROTEIN KU"/>
    <property type="match status" value="1"/>
</dbReference>
<evidence type="ECO:0000313" key="5">
    <source>
        <dbReference type="EMBL" id="TAW25081.1"/>
    </source>
</evidence>
<dbReference type="GO" id="GO:0006310">
    <property type="term" value="P:DNA recombination"/>
    <property type="evidence" value="ECO:0007669"/>
    <property type="project" value="UniProtKB-KW"/>
</dbReference>
<keyword evidence="5" id="KW-0614">Plasmid</keyword>
<dbReference type="InterPro" id="IPR016194">
    <property type="entry name" value="SPOC-like_C_dom_sf"/>
</dbReference>
<accession>A0ABD7PJQ9</accession>
<dbReference type="CDD" id="cd00789">
    <property type="entry name" value="KU_like"/>
    <property type="match status" value="1"/>
</dbReference>
<comment type="similarity">
    <text evidence="2">Belongs to the prokaryotic Ku family.</text>
</comment>
<dbReference type="EMBL" id="SIPS01000002">
    <property type="protein sequence ID" value="TAW25081.1"/>
    <property type="molecule type" value="Genomic_DNA"/>
</dbReference>
<dbReference type="AlphaFoldDB" id="A0ABD7PJQ9"/>
<gene>
    <name evidence="2" type="primary">ku</name>
    <name evidence="5" type="ORF">ELI19_26795</name>
</gene>
<reference evidence="5 6" key="1">
    <citation type="submission" date="2019-02" db="EMBL/GenBank/DDBJ databases">
        <title>The genomic architecture of introgression among sibling species of bacteria.</title>
        <authorList>
            <person name="Cavassim M.I.A."/>
            <person name="Moeskjaer S."/>
            <person name="Moslemi C."/>
            <person name="Fields B."/>
            <person name="Bachmann A."/>
            <person name="Vilhjalmsson B."/>
            <person name="Schierup M.H."/>
            <person name="Young J.P.W."/>
            <person name="Andersen S.U."/>
        </authorList>
    </citation>
    <scope>NUCLEOTIDE SEQUENCE [LARGE SCALE GENOMIC DNA]</scope>
    <source>
        <strain evidence="5 6">SM151B</strain>
        <plasmid evidence="5">pSM151B_Rh01</plasmid>
    </source>
</reference>
<keyword evidence="2" id="KW-0234">DNA repair</keyword>
<geneLocation type="plasmid" evidence="5">
    <name>pSM151B_Rh01</name>
</geneLocation>
<evidence type="ECO:0000256" key="1">
    <source>
        <dbReference type="ARBA" id="ARBA00023125"/>
    </source>
</evidence>
<evidence type="ECO:0000256" key="2">
    <source>
        <dbReference type="HAMAP-Rule" id="MF_01875"/>
    </source>
</evidence>
<comment type="subunit">
    <text evidence="2">Homodimer. Interacts with LigD.</text>
</comment>
<dbReference type="GO" id="GO:0006303">
    <property type="term" value="P:double-strand break repair via nonhomologous end joining"/>
    <property type="evidence" value="ECO:0007669"/>
    <property type="project" value="UniProtKB-UniRule"/>
</dbReference>
<sequence>MASGHRAQWKGFLKFSEVSCGVALYTAASTSERITFHTINRLTGNRVNRVFIDSETEDPVPKEAQTKGFEIENGRYIIVDPEEVAATIPESNKTLEIEAFIPCADVDDVYFDKPYYLTPDKMGGDAFAALRDGMKKSKVAAIARTVLFRRMRTVLIRPHGKGLIATTLNYDYEVRSSAKAFEELPKIQITGEMLDLAKHIISTKKGDFDPATFDDRYEAAVAELVKAKIEGKALPKRKEVKVSKPNDLLAALRESAGMMKASESKPKRTAANANAGTGRDKARRASAKSATAPAAQRKAS</sequence>
<dbReference type="SMART" id="SM00559">
    <property type="entry name" value="Ku78"/>
    <property type="match status" value="1"/>
</dbReference>
<dbReference type="InterPro" id="IPR009187">
    <property type="entry name" value="Prok_Ku"/>
</dbReference>
<dbReference type="NCBIfam" id="TIGR02772">
    <property type="entry name" value="Ku_bact"/>
    <property type="match status" value="1"/>
</dbReference>
<dbReference type="RefSeq" id="WP_130728024.1">
    <property type="nucleotide sequence ID" value="NZ_SINY01000007.1"/>
</dbReference>
<proteinExistence type="inferred from homology"/>
<dbReference type="Pfam" id="PF02735">
    <property type="entry name" value="Ku"/>
    <property type="match status" value="1"/>
</dbReference>
<comment type="function">
    <text evidence="2">With LigD forms a non-homologous end joining (NHEJ) DNA repair enzyme, which repairs dsDNA breaks with reduced fidelity. Binds linear dsDNA with 5'- and 3'- overhangs but not closed circular dsDNA nor ssDNA. Recruits and stimulates the ligase activity of LigD.</text>
</comment>
<dbReference type="Proteomes" id="UP000292036">
    <property type="component" value="Unassembled WGS sequence"/>
</dbReference>
<dbReference type="GO" id="GO:0003690">
    <property type="term" value="F:double-stranded DNA binding"/>
    <property type="evidence" value="ECO:0007669"/>
    <property type="project" value="UniProtKB-UniRule"/>
</dbReference>
<name>A0ABD7PJQ9_RHILE</name>
<dbReference type="PIRSF" id="PIRSF006493">
    <property type="entry name" value="Prok_Ku"/>
    <property type="match status" value="1"/>
</dbReference>
<organism evidence="5 6">
    <name type="scientific">Rhizobium leguminosarum</name>
    <dbReference type="NCBI Taxonomy" id="384"/>
    <lineage>
        <taxon>Bacteria</taxon>
        <taxon>Pseudomonadati</taxon>
        <taxon>Pseudomonadota</taxon>
        <taxon>Alphaproteobacteria</taxon>
        <taxon>Hyphomicrobiales</taxon>
        <taxon>Rhizobiaceae</taxon>
        <taxon>Rhizobium/Agrobacterium group</taxon>
        <taxon>Rhizobium</taxon>
    </lineage>
</organism>
<evidence type="ECO:0000259" key="4">
    <source>
        <dbReference type="SMART" id="SM00559"/>
    </source>
</evidence>